<sequence length="615" mass="71464">MSSLSTSGVFSSRVDYFCLVCESRLRDEADAAAHVAKPVHTKNFLTTEYFGNQQECVRKIKKWYLCELCNVLLPTAARVRLHLVETRHLEHRHALAVQRRAGRVIAFASVQLDDRAWNGILEDTCAICNTEFDDEHIHRNETTHILKLIQSKIEYDENQNLYRRVDDNTIHCITCNKLIAFNSIDAHSNDDEHKNLYQSCCDVTFNSNEDKIEIETENAVSTHIEKSENVDDKNDIINKKEHSGIDNEKNDIKQNEEQIIKILDDVTIDVDEKSNSNSEIEDILSSIENFNRNDININIELQTATCKKCDKHLDFQVKTIKEHILEHEINKDEDDSDTTQEFTEEMQNGKTSPTTVQEKQRFKKVKAKKIKENSFNYETKQFANKNDMIYFDNEDKVYCNKCKVNIPTSLKCLQEHVAGAAHLKAINKQHLEVALYNNDESDKEQTNKIAAEDFISNTIFLDGIFKCVVINDKICISLLSFNLMVEENNKLKCLICEQKVFTHDFDAHRQQYRHNKTASESFVLSDHLNEFIREIKPQHFHCGYCNSVHSPYSAMATHIQSDDHRESRSSGHIRLQRLMPEIIQHRREQQFNRMMHVFGFMFGANRRQFSDSDSD</sequence>
<dbReference type="GeneID" id="106116135"/>
<feature type="region of interest" description="Disordered" evidence="1">
    <location>
        <begin position="332"/>
        <end position="358"/>
    </location>
</feature>
<dbReference type="PROSITE" id="PS00028">
    <property type="entry name" value="ZINC_FINGER_C2H2_1"/>
    <property type="match status" value="1"/>
</dbReference>
<protein>
    <submittedName>
        <fullName evidence="3">Uncharacterized protein LOC106116135</fullName>
    </submittedName>
</protein>
<dbReference type="AlphaFoldDB" id="A0AAJ6Z4W4"/>
<dbReference type="KEGG" id="pxu:106116135"/>
<dbReference type="InterPro" id="IPR013087">
    <property type="entry name" value="Znf_C2H2_type"/>
</dbReference>
<dbReference type="RefSeq" id="XP_013165329.1">
    <property type="nucleotide sequence ID" value="XM_013309875.1"/>
</dbReference>
<evidence type="ECO:0000256" key="1">
    <source>
        <dbReference type="SAM" id="MobiDB-lite"/>
    </source>
</evidence>
<name>A0AAJ6Z4W4_PAPXU</name>
<feature type="compositionally biased region" description="Polar residues" evidence="1">
    <location>
        <begin position="345"/>
        <end position="357"/>
    </location>
</feature>
<evidence type="ECO:0000259" key="2">
    <source>
        <dbReference type="PROSITE" id="PS00028"/>
    </source>
</evidence>
<gene>
    <name evidence="3" type="primary">LOC106116135</name>
</gene>
<organism evidence="3">
    <name type="scientific">Papilio xuthus</name>
    <name type="common">Asian swallowtail butterfly</name>
    <dbReference type="NCBI Taxonomy" id="66420"/>
    <lineage>
        <taxon>Eukaryota</taxon>
        <taxon>Metazoa</taxon>
        <taxon>Ecdysozoa</taxon>
        <taxon>Arthropoda</taxon>
        <taxon>Hexapoda</taxon>
        <taxon>Insecta</taxon>
        <taxon>Pterygota</taxon>
        <taxon>Neoptera</taxon>
        <taxon>Endopterygota</taxon>
        <taxon>Lepidoptera</taxon>
        <taxon>Glossata</taxon>
        <taxon>Ditrysia</taxon>
        <taxon>Papilionoidea</taxon>
        <taxon>Papilionidae</taxon>
        <taxon>Papilioninae</taxon>
        <taxon>Papilio</taxon>
    </lineage>
</organism>
<evidence type="ECO:0000313" key="3">
    <source>
        <dbReference type="RefSeq" id="XP_013165329.1"/>
    </source>
</evidence>
<reference evidence="3" key="1">
    <citation type="submission" date="2025-08" db="UniProtKB">
        <authorList>
            <consortium name="RefSeq"/>
        </authorList>
    </citation>
    <scope>IDENTIFICATION</scope>
</reference>
<dbReference type="Proteomes" id="UP000694872">
    <property type="component" value="Unplaced"/>
</dbReference>
<proteinExistence type="predicted"/>
<feature type="domain" description="C2H2-type" evidence="2">
    <location>
        <begin position="66"/>
        <end position="88"/>
    </location>
</feature>
<feature type="compositionally biased region" description="Acidic residues" evidence="1">
    <location>
        <begin position="332"/>
        <end position="344"/>
    </location>
</feature>
<accession>A0AAJ6Z4W4</accession>
<dbReference type="SMART" id="SM00355">
    <property type="entry name" value="ZnF_C2H2"/>
    <property type="match status" value="6"/>
</dbReference>